<evidence type="ECO:0000313" key="2">
    <source>
        <dbReference type="Proteomes" id="UP000007319"/>
    </source>
</evidence>
<organism evidence="1 2">
    <name type="scientific">Azospirillum baldaniorum</name>
    <dbReference type="NCBI Taxonomy" id="1064539"/>
    <lineage>
        <taxon>Bacteria</taxon>
        <taxon>Pseudomonadati</taxon>
        <taxon>Pseudomonadota</taxon>
        <taxon>Alphaproteobacteria</taxon>
        <taxon>Rhodospirillales</taxon>
        <taxon>Azospirillaceae</taxon>
        <taxon>Azospirillum</taxon>
    </lineage>
</organism>
<name>A0A9P1JUN5_9PROT</name>
<dbReference type="KEGG" id="abs:AZOBR_p150018"/>
<keyword evidence="1" id="KW-0614">Plasmid</keyword>
<proteinExistence type="predicted"/>
<reference evidence="1 2" key="1">
    <citation type="journal article" date="2011" name="PLoS Genet.">
        <title>Azospirillum genomes reveal transition of bacteria from aquatic to terrestrial environments.</title>
        <authorList>
            <person name="Wisniewski-Dye F."/>
            <person name="Borziak K."/>
            <person name="Khalsa-Moyers G."/>
            <person name="Alexandre G."/>
            <person name="Sukharnikov L.O."/>
            <person name="Wuichet K."/>
            <person name="Hurst G.B."/>
            <person name="McDonald W.H."/>
            <person name="Robertson J.S."/>
            <person name="Barbe V."/>
            <person name="Calteau A."/>
            <person name="Rouy Z."/>
            <person name="Mangenot S."/>
            <person name="Prigent-Combaret C."/>
            <person name="Normand P."/>
            <person name="Boyer M."/>
            <person name="Siguier P."/>
            <person name="Dessaux Y."/>
            <person name="Elmerich C."/>
            <person name="Condemine G."/>
            <person name="Krishnen G."/>
            <person name="Kennedy I."/>
            <person name="Paterson A.H."/>
            <person name="Gonzalez V."/>
            <person name="Mavingui P."/>
            <person name="Zhulin I.B."/>
        </authorList>
    </citation>
    <scope>NUCLEOTIDE SEQUENCE [LARGE SCALE GENOMIC DNA]</scope>
    <source>
        <strain evidence="1 2">Sp245</strain>
    </source>
</reference>
<evidence type="ECO:0000313" key="1">
    <source>
        <dbReference type="EMBL" id="CCD00154.1"/>
    </source>
</evidence>
<keyword evidence="2" id="KW-1185">Reference proteome</keyword>
<dbReference type="Proteomes" id="UP000007319">
    <property type="component" value="Plasmid AZOBR_p1"/>
</dbReference>
<geneLocation type="plasmid" evidence="1 2">
    <name>AZOBR_p1</name>
</geneLocation>
<gene>
    <name evidence="1" type="ORF">AZOBR_p150018</name>
</gene>
<dbReference type="AlphaFoldDB" id="A0A9P1JUN5"/>
<dbReference type="EMBL" id="HE577328">
    <property type="protein sequence ID" value="CCD00154.1"/>
    <property type="molecule type" value="Genomic_DNA"/>
</dbReference>
<protein>
    <submittedName>
        <fullName evidence="1">Uncharacterized protein</fullName>
    </submittedName>
</protein>
<sequence>MEAMRHPLILCVFAPLWLIFLAMPLLATDQPMSRPLHRCRAGRILFNFHATPDARPWLE</sequence>
<accession>A0A9P1JUN5</accession>